<feature type="domain" description="Transcription regulator TrmB N-terminal" evidence="1">
    <location>
        <begin position="17"/>
        <end position="68"/>
    </location>
</feature>
<comment type="caution">
    <text evidence="2">The sequence shown here is derived from an EMBL/GenBank/DDBJ whole genome shotgun (WGS) entry which is preliminary data.</text>
</comment>
<sequence length="264" mass="29373">MSATRGLESLEERLRTLLGLNKYEARLYLAILKGARGSKQAAEASGVPLPRVYDVVKSLESKGLVKPSNNWYVALDVRESLFAFASRVVSQAVERAEGIMRLAEELARHAEHYERVEEAIEVIRGLREVLARSFAMASRARTVYLLAWKALERLNVIKPFLASCRPLIKGVDVRLIIPAYFELTDSDVKLLRDLGIKWIKTAGSVMLDSMIIDDHTVIIGVPDPNIEGEAMAIVVNNKAFASAVRRLADKIWFEGEARGLEPSA</sequence>
<dbReference type="SUPFAM" id="SSF46785">
    <property type="entry name" value="Winged helix' DNA-binding domain"/>
    <property type="match status" value="1"/>
</dbReference>
<gene>
    <name evidence="2" type="ORF">ENM78_00485</name>
</gene>
<dbReference type="InterPro" id="IPR002831">
    <property type="entry name" value="Tscrpt_reg_TrmB_N"/>
</dbReference>
<organism evidence="2">
    <name type="scientific">Fervidicoccus fontis</name>
    <dbReference type="NCBI Taxonomy" id="683846"/>
    <lineage>
        <taxon>Archaea</taxon>
        <taxon>Thermoproteota</taxon>
        <taxon>Thermoprotei</taxon>
        <taxon>Fervidicoccales</taxon>
        <taxon>Fervidicoccaceae</taxon>
        <taxon>Fervidicoccus</taxon>
    </lineage>
</organism>
<dbReference type="Pfam" id="PF01978">
    <property type="entry name" value="TrmB"/>
    <property type="match status" value="1"/>
</dbReference>
<name>A0A7J3ZJ87_9CREN</name>
<accession>A0A7J3ZJ87</accession>
<dbReference type="AlphaFoldDB" id="A0A7J3ZJ87"/>
<proteinExistence type="predicted"/>
<dbReference type="PANTHER" id="PTHR34293">
    <property type="entry name" value="HTH-TYPE TRANSCRIPTIONAL REGULATOR TRMBL2"/>
    <property type="match status" value="1"/>
</dbReference>
<protein>
    <submittedName>
        <fullName evidence="2">TrmB family transcriptional regulator</fullName>
    </submittedName>
</protein>
<dbReference type="PANTHER" id="PTHR34293:SF1">
    <property type="entry name" value="HTH-TYPE TRANSCRIPTIONAL REGULATOR TRMBL2"/>
    <property type="match status" value="1"/>
</dbReference>
<dbReference type="Gene3D" id="1.10.10.10">
    <property type="entry name" value="Winged helix-like DNA-binding domain superfamily/Winged helix DNA-binding domain"/>
    <property type="match status" value="1"/>
</dbReference>
<dbReference type="InterPro" id="IPR036390">
    <property type="entry name" value="WH_DNA-bd_sf"/>
</dbReference>
<evidence type="ECO:0000313" key="2">
    <source>
        <dbReference type="EMBL" id="HHQ79932.1"/>
    </source>
</evidence>
<dbReference type="EMBL" id="DRZC01000010">
    <property type="protein sequence ID" value="HHQ79932.1"/>
    <property type="molecule type" value="Genomic_DNA"/>
</dbReference>
<evidence type="ECO:0000259" key="1">
    <source>
        <dbReference type="Pfam" id="PF01978"/>
    </source>
</evidence>
<reference evidence="2" key="1">
    <citation type="journal article" date="2020" name="mSystems">
        <title>Genome- and Community-Level Interaction Insights into Carbon Utilization and Element Cycling Functions of Hydrothermarchaeota in Hydrothermal Sediment.</title>
        <authorList>
            <person name="Zhou Z."/>
            <person name="Liu Y."/>
            <person name="Xu W."/>
            <person name="Pan J."/>
            <person name="Luo Z.H."/>
            <person name="Li M."/>
        </authorList>
    </citation>
    <scope>NUCLEOTIDE SEQUENCE [LARGE SCALE GENOMIC DNA]</scope>
    <source>
        <strain evidence="2">SpSt-1116</strain>
    </source>
</reference>
<dbReference type="InterPro" id="IPR036388">
    <property type="entry name" value="WH-like_DNA-bd_sf"/>
</dbReference>
<dbReference type="InterPro" id="IPR051797">
    <property type="entry name" value="TrmB-like"/>
</dbReference>